<dbReference type="CDD" id="cd03445">
    <property type="entry name" value="Thioesterase_II_repeat2"/>
    <property type="match status" value="1"/>
</dbReference>
<dbReference type="PANTHER" id="PTHR11066:SF34">
    <property type="entry name" value="ACYL-COENZYME A THIOESTERASE 8"/>
    <property type="match status" value="1"/>
</dbReference>
<keyword evidence="2" id="KW-0378">Hydrolase</keyword>
<dbReference type="OrthoDB" id="9781019at2"/>
<dbReference type="InterPro" id="IPR029069">
    <property type="entry name" value="HotDog_dom_sf"/>
</dbReference>
<feature type="region of interest" description="Disordered" evidence="3">
    <location>
        <begin position="1"/>
        <end position="20"/>
    </location>
</feature>
<feature type="compositionally biased region" description="Low complexity" evidence="3">
    <location>
        <begin position="10"/>
        <end position="20"/>
    </location>
</feature>
<evidence type="ECO:0000256" key="1">
    <source>
        <dbReference type="ARBA" id="ARBA00006538"/>
    </source>
</evidence>
<reference evidence="7" key="1">
    <citation type="submission" date="2016-07" db="EMBL/GenBank/DDBJ databases">
        <title>Frankia sp. NRRL B-16219 Genome sequencing.</title>
        <authorList>
            <person name="Ghodhbane-Gtari F."/>
            <person name="Swanson E."/>
            <person name="Gueddou A."/>
            <person name="Louati M."/>
            <person name="Nouioui I."/>
            <person name="Hezbri K."/>
            <person name="Abebe-Akele F."/>
            <person name="Simpson S."/>
            <person name="Morris K."/>
            <person name="Thomas K."/>
            <person name="Gtari M."/>
            <person name="Tisa L.S."/>
        </authorList>
    </citation>
    <scope>NUCLEOTIDE SEQUENCE [LARGE SCALE GENOMIC DNA]</scope>
    <source>
        <strain evidence="7">NRRL B-16219</strain>
    </source>
</reference>
<evidence type="ECO:0000259" key="5">
    <source>
        <dbReference type="Pfam" id="PF20789"/>
    </source>
</evidence>
<evidence type="ECO:0000313" key="6">
    <source>
        <dbReference type="EMBL" id="OHV43060.1"/>
    </source>
</evidence>
<dbReference type="Pfam" id="PF13622">
    <property type="entry name" value="4HBT_3"/>
    <property type="match status" value="1"/>
</dbReference>
<dbReference type="Pfam" id="PF20789">
    <property type="entry name" value="4HBT_3C"/>
    <property type="match status" value="1"/>
</dbReference>
<evidence type="ECO:0000256" key="2">
    <source>
        <dbReference type="ARBA" id="ARBA00022801"/>
    </source>
</evidence>
<dbReference type="AlphaFoldDB" id="A0A1S1RA34"/>
<dbReference type="Gene3D" id="2.40.160.210">
    <property type="entry name" value="Acyl-CoA thioesterase, double hotdog domain"/>
    <property type="match status" value="1"/>
</dbReference>
<feature type="domain" description="Acyl-CoA thioesterase-like N-terminal HotDog" evidence="4">
    <location>
        <begin position="41"/>
        <end position="114"/>
    </location>
</feature>
<protein>
    <submittedName>
        <fullName evidence="6">Acyl-CoA thioesterase II</fullName>
    </submittedName>
</protein>
<accession>A0A1S1RA34</accession>
<evidence type="ECO:0000313" key="7">
    <source>
        <dbReference type="Proteomes" id="UP000179769"/>
    </source>
</evidence>
<dbReference type="GO" id="GO:0009062">
    <property type="term" value="P:fatty acid catabolic process"/>
    <property type="evidence" value="ECO:0007669"/>
    <property type="project" value="TreeGrafter"/>
</dbReference>
<feature type="compositionally biased region" description="Gly residues" evidence="3">
    <location>
        <begin position="170"/>
        <end position="193"/>
    </location>
</feature>
<comment type="caution">
    <text evidence="6">The sequence shown here is derived from an EMBL/GenBank/DDBJ whole genome shotgun (WGS) entry which is preliminary data.</text>
</comment>
<dbReference type="InterPro" id="IPR003703">
    <property type="entry name" value="Acyl_CoA_thio"/>
</dbReference>
<evidence type="ECO:0000256" key="3">
    <source>
        <dbReference type="SAM" id="MobiDB-lite"/>
    </source>
</evidence>
<dbReference type="Proteomes" id="UP000179769">
    <property type="component" value="Unassembled WGS sequence"/>
</dbReference>
<dbReference type="CDD" id="cd03444">
    <property type="entry name" value="Thioesterase_II_repeat1"/>
    <property type="match status" value="1"/>
</dbReference>
<dbReference type="InterPro" id="IPR042171">
    <property type="entry name" value="Acyl-CoA_hotdog"/>
</dbReference>
<dbReference type="PANTHER" id="PTHR11066">
    <property type="entry name" value="ACYL-COA THIOESTERASE"/>
    <property type="match status" value="1"/>
</dbReference>
<name>A0A1S1RA34_9ACTN</name>
<comment type="similarity">
    <text evidence="1">Belongs to the C/M/P thioester hydrolase family.</text>
</comment>
<feature type="domain" description="Acyl-CoA thioesterase-like C-terminal" evidence="5">
    <location>
        <begin position="185"/>
        <end position="302"/>
    </location>
</feature>
<dbReference type="InterPro" id="IPR049450">
    <property type="entry name" value="ACOT8-like_C"/>
</dbReference>
<evidence type="ECO:0000259" key="4">
    <source>
        <dbReference type="Pfam" id="PF13622"/>
    </source>
</evidence>
<dbReference type="EMBL" id="MAXA01000036">
    <property type="protein sequence ID" value="OHV43060.1"/>
    <property type="molecule type" value="Genomic_DNA"/>
</dbReference>
<dbReference type="InterPro" id="IPR049449">
    <property type="entry name" value="TesB_ACOT8-like_N"/>
</dbReference>
<sequence length="304" mass="31874">MDRVVRRGAARPPARGTAPTFPGVAELEAVDRDVFRGGTRGVPVHLGQIAVQGQLAAGRTVGSGHPLHSVQAQFPRPPREEHSVVYLVDRVRDGATSVTRRVTGVQAGEVVCAMHLSYQRSWRGGHQLRAPRVPPPEALERWRTDPRELGDLLVDLRLAAGPAPAAGPGSAAGPGTAAGGPAGRGARSGGKGPGRPIAWVRLVEGLPDDQRLHAGALTYIAGHAAAALANWPPPAARAPVGGEPSRAAALDHAAWFHRPFRADEWLLLVQDSPSGAGPRTFTRATFFDRDGLLVASTAQELALG</sequence>
<proteinExistence type="inferred from homology"/>
<keyword evidence="7" id="KW-1185">Reference proteome</keyword>
<organism evidence="6 7">
    <name type="scientific">Parafrankia soli</name>
    <dbReference type="NCBI Taxonomy" id="2599596"/>
    <lineage>
        <taxon>Bacteria</taxon>
        <taxon>Bacillati</taxon>
        <taxon>Actinomycetota</taxon>
        <taxon>Actinomycetes</taxon>
        <taxon>Frankiales</taxon>
        <taxon>Frankiaceae</taxon>
        <taxon>Parafrankia</taxon>
    </lineage>
</organism>
<dbReference type="SUPFAM" id="SSF54637">
    <property type="entry name" value="Thioesterase/thiol ester dehydrase-isomerase"/>
    <property type="match status" value="2"/>
</dbReference>
<feature type="region of interest" description="Disordered" evidence="3">
    <location>
        <begin position="164"/>
        <end position="194"/>
    </location>
</feature>
<dbReference type="GO" id="GO:0006637">
    <property type="term" value="P:acyl-CoA metabolic process"/>
    <property type="evidence" value="ECO:0007669"/>
    <property type="project" value="InterPro"/>
</dbReference>
<dbReference type="GO" id="GO:0047617">
    <property type="term" value="F:fatty acyl-CoA hydrolase activity"/>
    <property type="evidence" value="ECO:0007669"/>
    <property type="project" value="InterPro"/>
</dbReference>
<gene>
    <name evidence="6" type="ORF">BBK14_10500</name>
</gene>